<comment type="caution">
    <text evidence="1">The sequence shown here is derived from an EMBL/GenBank/DDBJ whole genome shotgun (WGS) entry which is preliminary data.</text>
</comment>
<sequence>MGQDIKTRVENLKWHSTQKELDEQECSMLSAILTKEECEYFIELYCEKESYRTTINMTRYGLGIIFTIQNKN</sequence>
<evidence type="ECO:0000313" key="2">
    <source>
        <dbReference type="Proteomes" id="UP000809829"/>
    </source>
</evidence>
<organism evidence="1 2">
    <name type="scientific">Priestia iocasae</name>
    <dbReference type="NCBI Taxonomy" id="2291674"/>
    <lineage>
        <taxon>Bacteria</taxon>
        <taxon>Bacillati</taxon>
        <taxon>Bacillota</taxon>
        <taxon>Bacilli</taxon>
        <taxon>Bacillales</taxon>
        <taxon>Bacillaceae</taxon>
        <taxon>Priestia</taxon>
    </lineage>
</organism>
<dbReference type="Proteomes" id="UP000809829">
    <property type="component" value="Unassembled WGS sequence"/>
</dbReference>
<gene>
    <name evidence="1" type="ORF">JOC83_002606</name>
</gene>
<keyword evidence="2" id="KW-1185">Reference proteome</keyword>
<name>A0ABS2QWF5_9BACI</name>
<dbReference type="EMBL" id="JAFBFC010000004">
    <property type="protein sequence ID" value="MBM7703757.1"/>
    <property type="molecule type" value="Genomic_DNA"/>
</dbReference>
<evidence type="ECO:0000313" key="1">
    <source>
        <dbReference type="EMBL" id="MBM7703757.1"/>
    </source>
</evidence>
<dbReference type="RefSeq" id="WP_205187705.1">
    <property type="nucleotide sequence ID" value="NZ_JAFBFC010000004.1"/>
</dbReference>
<reference evidence="1 2" key="1">
    <citation type="submission" date="2021-01" db="EMBL/GenBank/DDBJ databases">
        <title>Genomic Encyclopedia of Type Strains, Phase IV (KMG-IV): sequencing the most valuable type-strain genomes for metagenomic binning, comparative biology and taxonomic classification.</title>
        <authorList>
            <person name="Goeker M."/>
        </authorList>
    </citation>
    <scope>NUCLEOTIDE SEQUENCE [LARGE SCALE GENOMIC DNA]</scope>
    <source>
        <strain evidence="1 2">DSM 104297</strain>
    </source>
</reference>
<accession>A0ABS2QWF5</accession>
<protein>
    <submittedName>
        <fullName evidence="1">Uncharacterized protein</fullName>
    </submittedName>
</protein>
<proteinExistence type="predicted"/>